<evidence type="ECO:0000256" key="1">
    <source>
        <dbReference type="ARBA" id="ARBA00022490"/>
    </source>
</evidence>
<name>A0ABV1RIJ9_9ALTE</name>
<dbReference type="PIRSF" id="PIRSF015626">
    <property type="entry name" value="FdhD"/>
    <property type="match status" value="1"/>
</dbReference>
<comment type="function">
    <text evidence="3">Required for formate dehydrogenase (FDH) activity. Acts as a sulfur carrier protein that transfers sulfur from IscS to the molybdenum cofactor prior to its insertion into FDH.</text>
</comment>
<evidence type="ECO:0000313" key="5">
    <source>
        <dbReference type="Proteomes" id="UP001467690"/>
    </source>
</evidence>
<feature type="active site" description="Cysteine persulfide intermediate" evidence="3">
    <location>
        <position position="100"/>
    </location>
</feature>
<sequence length="259" mass="28995">MQAKHIIELNQPLNPLIEESAIAINVNEINYAVMMATPDDLEVFVYGFLFSEGVITQVYDVHEIEMEYLEDAVNINVQIANRCMHKLKQHMHRLKGTSGCGLCGKQALEQALPKLPALPKSEPFVVKNAQSLRNKIVQYQFKRKNSGAIHCAAWIDSMLDVLVCKEDIGRHNALDKTIGALLKNYHLNAKDKQAGALLVSSRCSAELIQKAIVFGANNLISLASPSQLAVKLAQRHNLNLIHLPKYDQAIYYTQNQPRI</sequence>
<evidence type="ECO:0000313" key="4">
    <source>
        <dbReference type="EMBL" id="MER2492771.1"/>
    </source>
</evidence>
<dbReference type="Gene3D" id="3.10.20.10">
    <property type="match status" value="1"/>
</dbReference>
<dbReference type="InterPro" id="IPR016193">
    <property type="entry name" value="Cytidine_deaminase-like"/>
</dbReference>
<comment type="subcellular location">
    <subcellularLocation>
        <location evidence="3">Cytoplasm</location>
    </subcellularLocation>
</comment>
<accession>A0ABV1RIJ9</accession>
<dbReference type="EMBL" id="JBELOE010000228">
    <property type="protein sequence ID" value="MER2492771.1"/>
    <property type="molecule type" value="Genomic_DNA"/>
</dbReference>
<keyword evidence="1 3" id="KW-0963">Cytoplasm</keyword>
<protein>
    <recommendedName>
        <fullName evidence="3">Sulfur carrier protein FdhD</fullName>
    </recommendedName>
</protein>
<comment type="similarity">
    <text evidence="3">Belongs to the FdhD family.</text>
</comment>
<evidence type="ECO:0000256" key="2">
    <source>
        <dbReference type="ARBA" id="ARBA00023150"/>
    </source>
</evidence>
<dbReference type="RefSeq" id="WP_350402243.1">
    <property type="nucleotide sequence ID" value="NZ_JBELOE010000228.1"/>
</dbReference>
<dbReference type="HAMAP" id="MF_00187">
    <property type="entry name" value="FdhD"/>
    <property type="match status" value="1"/>
</dbReference>
<reference evidence="4 5" key="1">
    <citation type="submission" date="2024-06" db="EMBL/GenBank/DDBJ databases">
        <authorList>
            <person name="Chen R.Y."/>
        </authorList>
    </citation>
    <scope>NUCLEOTIDE SEQUENCE [LARGE SCALE GENOMIC DNA]</scope>
    <source>
        <strain evidence="4 5">D2</strain>
    </source>
</reference>
<dbReference type="Proteomes" id="UP001467690">
    <property type="component" value="Unassembled WGS sequence"/>
</dbReference>
<keyword evidence="2 3" id="KW-0501">Molybdenum cofactor biosynthesis</keyword>
<proteinExistence type="inferred from homology"/>
<dbReference type="InterPro" id="IPR003786">
    <property type="entry name" value="FdhD"/>
</dbReference>
<dbReference type="NCBIfam" id="TIGR00129">
    <property type="entry name" value="fdhD_narQ"/>
    <property type="match status" value="1"/>
</dbReference>
<gene>
    <name evidence="3 4" type="primary">fdhD</name>
    <name evidence="4" type="ORF">ABS311_12870</name>
</gene>
<dbReference type="SUPFAM" id="SSF53927">
    <property type="entry name" value="Cytidine deaminase-like"/>
    <property type="match status" value="1"/>
</dbReference>
<comment type="caution">
    <text evidence="4">The sequence shown here is derived from an EMBL/GenBank/DDBJ whole genome shotgun (WGS) entry which is preliminary data.</text>
</comment>
<dbReference type="PANTHER" id="PTHR30592">
    <property type="entry name" value="FORMATE DEHYDROGENASE"/>
    <property type="match status" value="1"/>
</dbReference>
<evidence type="ECO:0000256" key="3">
    <source>
        <dbReference type="HAMAP-Rule" id="MF_00187"/>
    </source>
</evidence>
<dbReference type="Pfam" id="PF02634">
    <property type="entry name" value="FdhD-NarQ"/>
    <property type="match status" value="1"/>
</dbReference>
<comment type="caution">
    <text evidence="3">Lacks conserved residue(s) required for the propagation of feature annotation.</text>
</comment>
<organism evidence="4 5">
    <name type="scientific">Catenovulum sediminis</name>
    <dbReference type="NCBI Taxonomy" id="1740262"/>
    <lineage>
        <taxon>Bacteria</taxon>
        <taxon>Pseudomonadati</taxon>
        <taxon>Pseudomonadota</taxon>
        <taxon>Gammaproteobacteria</taxon>
        <taxon>Alteromonadales</taxon>
        <taxon>Alteromonadaceae</taxon>
        <taxon>Catenovulum</taxon>
    </lineage>
</organism>
<keyword evidence="5" id="KW-1185">Reference proteome</keyword>
<dbReference type="Gene3D" id="3.40.140.10">
    <property type="entry name" value="Cytidine Deaminase, domain 2"/>
    <property type="match status" value="1"/>
</dbReference>
<dbReference type="PANTHER" id="PTHR30592:SF1">
    <property type="entry name" value="SULFUR CARRIER PROTEIN FDHD"/>
    <property type="match status" value="1"/>
</dbReference>